<dbReference type="GO" id="GO:0003690">
    <property type="term" value="F:double-stranded DNA binding"/>
    <property type="evidence" value="ECO:0007669"/>
    <property type="project" value="TreeGrafter"/>
</dbReference>
<sequence>DVYECGDNCKCDFKRCKQRVVQKGRRGTLVVFRHHEKGWTLRAGEALKGGAFVCEYTGMLMTVKEALNRADKTYHMDLRV</sequence>
<evidence type="ECO:0008006" key="3">
    <source>
        <dbReference type="Google" id="ProtNLM"/>
    </source>
</evidence>
<dbReference type="Gene3D" id="2.170.270.10">
    <property type="entry name" value="SET domain"/>
    <property type="match status" value="1"/>
</dbReference>
<dbReference type="InterPro" id="IPR051357">
    <property type="entry name" value="H3K9_HMTase_SUVAR3-9"/>
</dbReference>
<proteinExistence type="predicted"/>
<dbReference type="GO" id="GO:0042054">
    <property type="term" value="F:histone methyltransferase activity"/>
    <property type="evidence" value="ECO:0007669"/>
    <property type="project" value="TreeGrafter"/>
</dbReference>
<evidence type="ECO:0000313" key="1">
    <source>
        <dbReference type="EMBL" id="GMR42963.1"/>
    </source>
</evidence>
<feature type="non-terminal residue" evidence="1">
    <location>
        <position position="1"/>
    </location>
</feature>
<dbReference type="Proteomes" id="UP001328107">
    <property type="component" value="Unassembled WGS sequence"/>
</dbReference>
<dbReference type="InterPro" id="IPR046341">
    <property type="entry name" value="SET_dom_sf"/>
</dbReference>
<dbReference type="AlphaFoldDB" id="A0AAN5C9J7"/>
<dbReference type="EMBL" id="BTRK01000003">
    <property type="protein sequence ID" value="GMR42963.1"/>
    <property type="molecule type" value="Genomic_DNA"/>
</dbReference>
<keyword evidence="2" id="KW-1185">Reference proteome</keyword>
<feature type="non-terminal residue" evidence="1">
    <location>
        <position position="80"/>
    </location>
</feature>
<reference evidence="2" key="1">
    <citation type="submission" date="2022-10" db="EMBL/GenBank/DDBJ databases">
        <title>Genome assembly of Pristionchus species.</title>
        <authorList>
            <person name="Yoshida K."/>
            <person name="Sommer R.J."/>
        </authorList>
    </citation>
    <scope>NUCLEOTIDE SEQUENCE [LARGE SCALE GENOMIC DNA]</scope>
    <source>
        <strain evidence="2">RS5460</strain>
    </source>
</reference>
<evidence type="ECO:0000313" key="2">
    <source>
        <dbReference type="Proteomes" id="UP001328107"/>
    </source>
</evidence>
<organism evidence="1 2">
    <name type="scientific">Pristionchus mayeri</name>
    <dbReference type="NCBI Taxonomy" id="1317129"/>
    <lineage>
        <taxon>Eukaryota</taxon>
        <taxon>Metazoa</taxon>
        <taxon>Ecdysozoa</taxon>
        <taxon>Nematoda</taxon>
        <taxon>Chromadorea</taxon>
        <taxon>Rhabditida</taxon>
        <taxon>Rhabditina</taxon>
        <taxon>Diplogasteromorpha</taxon>
        <taxon>Diplogasteroidea</taxon>
        <taxon>Neodiplogasteridae</taxon>
        <taxon>Pristionchus</taxon>
    </lineage>
</organism>
<protein>
    <recommendedName>
        <fullName evidence="3">SET domain-containing protein</fullName>
    </recommendedName>
</protein>
<name>A0AAN5C9J7_9BILA</name>
<comment type="caution">
    <text evidence="1">The sequence shown here is derived from an EMBL/GenBank/DDBJ whole genome shotgun (WGS) entry which is preliminary data.</text>
</comment>
<dbReference type="PANTHER" id="PTHR45660:SF13">
    <property type="entry name" value="HISTONE-LYSINE N-METHYLTRANSFERASE SETMAR"/>
    <property type="match status" value="1"/>
</dbReference>
<dbReference type="SUPFAM" id="SSF82199">
    <property type="entry name" value="SET domain"/>
    <property type="match status" value="1"/>
</dbReference>
<accession>A0AAN5C9J7</accession>
<dbReference type="PANTHER" id="PTHR45660">
    <property type="entry name" value="HISTONE-LYSINE N-METHYLTRANSFERASE SETMAR"/>
    <property type="match status" value="1"/>
</dbReference>
<gene>
    <name evidence="1" type="ORF">PMAYCL1PPCAC_13158</name>
</gene>